<name>A0ABX8CZ55_9NOCA</name>
<organism evidence="1 2">
    <name type="scientific">Nocardia tengchongensis</name>
    <dbReference type="NCBI Taxonomy" id="2055889"/>
    <lineage>
        <taxon>Bacteria</taxon>
        <taxon>Bacillati</taxon>
        <taxon>Actinomycetota</taxon>
        <taxon>Actinomycetes</taxon>
        <taxon>Mycobacteriales</taxon>
        <taxon>Nocardiaceae</taxon>
        <taxon>Nocardia</taxon>
    </lineage>
</organism>
<proteinExistence type="predicted"/>
<evidence type="ECO:0000313" key="1">
    <source>
        <dbReference type="EMBL" id="QVI25108.1"/>
    </source>
</evidence>
<gene>
    <name evidence="1" type="ORF">KHQ06_24670</name>
</gene>
<evidence type="ECO:0000313" key="2">
    <source>
        <dbReference type="Proteomes" id="UP000683310"/>
    </source>
</evidence>
<dbReference type="Proteomes" id="UP000683310">
    <property type="component" value="Chromosome"/>
</dbReference>
<accession>A0ABX8CZ55</accession>
<sequence length="246" mass="28151">MHDYSYKPAPYFHGQGPVFLGLELEIKTRSSSLQACAEIAADHLGDLGYLKEDGSIGYNAGFEIVTHPMSYEWAIDEFPWKMLRELRIRGAYVDDNVGIHVHVSRKGFDSAAHVYRWMKFFYRNESHAVRLARRRSDDWASFTPETRAGIAKFAKGERFGYGRYQAINVYPEETFEVRIFASSLHHQQVQAALAFIAASVEYTRTLTSGDVARRRGWEWTAFVTWVRAHPIYLPLLAEMEALACAS</sequence>
<keyword evidence="2" id="KW-1185">Reference proteome</keyword>
<reference evidence="1 2" key="1">
    <citation type="submission" date="2021-04" db="EMBL/GenBank/DDBJ databases">
        <title>Nocardia tengchongensis.</title>
        <authorList>
            <person name="Zhuang k."/>
            <person name="Ran Y."/>
            <person name="Li W."/>
        </authorList>
    </citation>
    <scope>NUCLEOTIDE SEQUENCE [LARGE SCALE GENOMIC DNA]</scope>
    <source>
        <strain evidence="1 2">CFH S0057</strain>
    </source>
</reference>
<dbReference type="Pfam" id="PF12224">
    <property type="entry name" value="Amidoligase_2"/>
    <property type="match status" value="1"/>
</dbReference>
<dbReference type="EMBL" id="CP074371">
    <property type="protein sequence ID" value="QVI25108.1"/>
    <property type="molecule type" value="Genomic_DNA"/>
</dbReference>
<dbReference type="InterPro" id="IPR022025">
    <property type="entry name" value="Amidoligase_2"/>
</dbReference>
<protein>
    <submittedName>
        <fullName evidence="1">Amidoligase family protein</fullName>
    </submittedName>
</protein>